<dbReference type="OrthoDB" id="9813426at2"/>
<keyword evidence="4 7" id="KW-0812">Transmembrane</keyword>
<reference evidence="9 10" key="1">
    <citation type="submission" date="2017-06" db="EMBL/GenBank/DDBJ databases">
        <title>Raineya orbicola gen. nov., sp. nov. a slightly thermophilic bacterium of the phylum Bacteroidetes and the description of Raineyaceae fam. nov.</title>
        <authorList>
            <person name="Albuquerque L."/>
            <person name="Polonia A.R.M."/>
            <person name="Barroso C."/>
            <person name="Froufe H.J.C."/>
            <person name="Lage O."/>
            <person name="Lobo-Da-Cunha A."/>
            <person name="Egas C."/>
            <person name="Da Costa M.S."/>
        </authorList>
    </citation>
    <scope>NUCLEOTIDE SEQUENCE [LARGE SCALE GENOMIC DNA]</scope>
    <source>
        <strain evidence="9 10">SPSPC-11</strain>
    </source>
</reference>
<dbReference type="AlphaFoldDB" id="A0A2N3IFZ9"/>
<dbReference type="InterPro" id="IPR032816">
    <property type="entry name" value="VTT_dom"/>
</dbReference>
<evidence type="ECO:0000313" key="10">
    <source>
        <dbReference type="Proteomes" id="UP000233387"/>
    </source>
</evidence>
<evidence type="ECO:0000256" key="6">
    <source>
        <dbReference type="ARBA" id="ARBA00023136"/>
    </source>
</evidence>
<dbReference type="PANTHER" id="PTHR30353">
    <property type="entry name" value="INNER MEMBRANE PROTEIN DEDA-RELATED"/>
    <property type="match status" value="1"/>
</dbReference>
<feature type="transmembrane region" description="Helical" evidence="7">
    <location>
        <begin position="21"/>
        <end position="43"/>
    </location>
</feature>
<dbReference type="EMBL" id="NKXO01000020">
    <property type="protein sequence ID" value="PKQ69252.1"/>
    <property type="molecule type" value="Genomic_DNA"/>
</dbReference>
<keyword evidence="5 7" id="KW-1133">Transmembrane helix</keyword>
<comment type="subcellular location">
    <subcellularLocation>
        <location evidence="1 7">Cell membrane</location>
        <topology evidence="1 7">Multi-pass membrane protein</topology>
    </subcellularLocation>
</comment>
<evidence type="ECO:0000313" key="9">
    <source>
        <dbReference type="EMBL" id="PKQ69252.1"/>
    </source>
</evidence>
<dbReference type="Proteomes" id="UP000233387">
    <property type="component" value="Unassembled WGS sequence"/>
</dbReference>
<feature type="transmembrane region" description="Helical" evidence="7">
    <location>
        <begin position="183"/>
        <end position="201"/>
    </location>
</feature>
<proteinExistence type="inferred from homology"/>
<evidence type="ECO:0000256" key="3">
    <source>
        <dbReference type="ARBA" id="ARBA00022475"/>
    </source>
</evidence>
<evidence type="ECO:0000256" key="7">
    <source>
        <dbReference type="RuleBase" id="RU367016"/>
    </source>
</evidence>
<keyword evidence="10" id="KW-1185">Reference proteome</keyword>
<evidence type="ECO:0000256" key="1">
    <source>
        <dbReference type="ARBA" id="ARBA00004651"/>
    </source>
</evidence>
<keyword evidence="3 7" id="KW-1003">Cell membrane</keyword>
<feature type="transmembrane region" description="Helical" evidence="7">
    <location>
        <begin position="63"/>
        <end position="85"/>
    </location>
</feature>
<evidence type="ECO:0000256" key="4">
    <source>
        <dbReference type="ARBA" id="ARBA00022692"/>
    </source>
</evidence>
<dbReference type="RefSeq" id="WP_101358676.1">
    <property type="nucleotide sequence ID" value="NZ_NKXO01000020.1"/>
</dbReference>
<dbReference type="GO" id="GO:0005886">
    <property type="term" value="C:plasma membrane"/>
    <property type="evidence" value="ECO:0007669"/>
    <property type="project" value="UniProtKB-SubCell"/>
</dbReference>
<organism evidence="9 10">
    <name type="scientific">Raineya orbicola</name>
    <dbReference type="NCBI Taxonomy" id="2016530"/>
    <lineage>
        <taxon>Bacteria</taxon>
        <taxon>Pseudomonadati</taxon>
        <taxon>Bacteroidota</taxon>
        <taxon>Cytophagia</taxon>
        <taxon>Cytophagales</taxon>
        <taxon>Raineyaceae</taxon>
        <taxon>Raineya</taxon>
    </lineage>
</organism>
<feature type="transmembrane region" description="Helical" evidence="7">
    <location>
        <begin position="149"/>
        <end position="171"/>
    </location>
</feature>
<comment type="caution">
    <text evidence="9">The sequence shown here is derived from an EMBL/GenBank/DDBJ whole genome shotgun (WGS) entry which is preliminary data.</text>
</comment>
<evidence type="ECO:0000259" key="8">
    <source>
        <dbReference type="Pfam" id="PF09335"/>
    </source>
</evidence>
<dbReference type="InterPro" id="IPR032818">
    <property type="entry name" value="DedA-like"/>
</dbReference>
<accession>A0A2N3IFZ9</accession>
<dbReference type="Pfam" id="PF09335">
    <property type="entry name" value="VTT_dom"/>
    <property type="match status" value="1"/>
</dbReference>
<gene>
    <name evidence="9" type="ORF">Rain11_1405</name>
</gene>
<evidence type="ECO:0000256" key="2">
    <source>
        <dbReference type="ARBA" id="ARBA00010792"/>
    </source>
</evidence>
<evidence type="ECO:0000256" key="5">
    <source>
        <dbReference type="ARBA" id="ARBA00022989"/>
    </source>
</evidence>
<keyword evidence="6 7" id="KW-0472">Membrane</keyword>
<sequence length="218" mass="24828">METIWQYIQTLTNSEEVISKGGLVLVFLIVYLETGWFFGFFLPGDYLLFLAGMLCDKYLGGNIWIVFGGIFASAVLGNFSGYGFGKLVGRNFENRKETWYFKRKYIEQTRAFFDKNGGKALIIGRFLPIIRTFAPLLAGMARMPLAHFAIYNVIGALLWSSLLVLGGYYLGHAFPAMVNYVEYVILFFLAITTLTLIKGYLRLKKQNKENKKEVLDNN</sequence>
<comment type="similarity">
    <text evidence="2 7">Belongs to the DedA family.</text>
</comment>
<protein>
    <submittedName>
        <fullName evidence="9">Putative membrane-associated protein</fullName>
    </submittedName>
</protein>
<feature type="domain" description="VTT" evidence="8">
    <location>
        <begin position="42"/>
        <end position="168"/>
    </location>
</feature>
<dbReference type="PANTHER" id="PTHR30353:SF0">
    <property type="entry name" value="TRANSMEMBRANE PROTEIN"/>
    <property type="match status" value="1"/>
</dbReference>
<name>A0A2N3IFZ9_9BACT</name>